<evidence type="ECO:0000313" key="3">
    <source>
        <dbReference type="Proteomes" id="UP000272729"/>
    </source>
</evidence>
<keyword evidence="3" id="KW-1185">Reference proteome</keyword>
<gene>
    <name evidence="2" type="ORF">DFJ66_5840</name>
</gene>
<feature type="compositionally biased region" description="Polar residues" evidence="1">
    <location>
        <begin position="1"/>
        <end position="19"/>
    </location>
</feature>
<evidence type="ECO:0000256" key="1">
    <source>
        <dbReference type="SAM" id="MobiDB-lite"/>
    </source>
</evidence>
<feature type="region of interest" description="Disordered" evidence="1">
    <location>
        <begin position="1"/>
        <end position="31"/>
    </location>
</feature>
<sequence>MRRSSTHSASDGSVSSPRNGPNAAPTRVTASNALWWVRKIGNARALSHFDRNLGRSRSTRPIWATASANATGEGGNRLDRSAPGTPTALAG</sequence>
<comment type="caution">
    <text evidence="2">The sequence shown here is derived from an EMBL/GenBank/DDBJ whole genome shotgun (WGS) entry which is preliminary data.</text>
</comment>
<name>A0A495XH82_9PSEU</name>
<reference evidence="2 3" key="1">
    <citation type="submission" date="2018-10" db="EMBL/GenBank/DDBJ databases">
        <title>Sequencing the genomes of 1000 actinobacteria strains.</title>
        <authorList>
            <person name="Klenk H.-P."/>
        </authorList>
    </citation>
    <scope>NUCLEOTIDE SEQUENCE [LARGE SCALE GENOMIC DNA]</scope>
    <source>
        <strain evidence="2 3">DSM 43911</strain>
    </source>
</reference>
<dbReference type="AlphaFoldDB" id="A0A495XH82"/>
<protein>
    <submittedName>
        <fullName evidence="2">Uncharacterized protein</fullName>
    </submittedName>
</protein>
<dbReference type="Proteomes" id="UP000272729">
    <property type="component" value="Unassembled WGS sequence"/>
</dbReference>
<dbReference type="EMBL" id="RBXR01000001">
    <property type="protein sequence ID" value="RKT72526.1"/>
    <property type="molecule type" value="Genomic_DNA"/>
</dbReference>
<evidence type="ECO:0000313" key="2">
    <source>
        <dbReference type="EMBL" id="RKT72526.1"/>
    </source>
</evidence>
<organism evidence="2 3">
    <name type="scientific">Saccharothrix variisporea</name>
    <dbReference type="NCBI Taxonomy" id="543527"/>
    <lineage>
        <taxon>Bacteria</taxon>
        <taxon>Bacillati</taxon>
        <taxon>Actinomycetota</taxon>
        <taxon>Actinomycetes</taxon>
        <taxon>Pseudonocardiales</taxon>
        <taxon>Pseudonocardiaceae</taxon>
        <taxon>Saccharothrix</taxon>
    </lineage>
</organism>
<proteinExistence type="predicted"/>
<accession>A0A495XH82</accession>
<feature type="region of interest" description="Disordered" evidence="1">
    <location>
        <begin position="55"/>
        <end position="91"/>
    </location>
</feature>
<dbReference type="OrthoDB" id="9921186at2"/>